<accession>A0A8H4R362</accession>
<gene>
    <name evidence="3" type="ORF">D9613_009232</name>
</gene>
<dbReference type="Proteomes" id="UP000521872">
    <property type="component" value="Unassembled WGS sequence"/>
</dbReference>
<feature type="region of interest" description="Disordered" evidence="2">
    <location>
        <begin position="1"/>
        <end position="198"/>
    </location>
</feature>
<keyword evidence="4" id="KW-1185">Reference proteome</keyword>
<sequence>MSMTDLFLSTPKAERSTRPLKESLHPKDKKLSICKKDPPRSPRIFASNKRVSPRSELPHQDDWLNARSPERKTSGSRSNSPLFTPRRDSVLWNASANTKSASASSSINSTGINKEKDVKPFETPDIEKYSTQGPATSAAPHTAELKPSIKSELPATQSSAQTRARDPRLAHRQAVQSQTIKQVSHPQVDDNSSQGDTSRVLVNVIKSVQTQVSREYQHSYTPNHGVWTPSHPRQDLETQCKQLRNMLSQRDIEFVVWKNERDELLRKLDDMVAREEMFACQKTEEDAYKLKLQDEMSSLLEKLKVYENDKNRCGRDMQARAITWEEEKRAFQQSLEEQVKLRAAFEEAVLRERQNLATALEKFEQEKKLWKHERCKMIDRLRDERRAREGLVAALRLRDDVHERREVQPKVEEEQPQLPEPDLKRKRIED</sequence>
<name>A0A8H4R362_9AGAR</name>
<protein>
    <submittedName>
        <fullName evidence="3">Uncharacterized protein</fullName>
    </submittedName>
</protein>
<evidence type="ECO:0000313" key="4">
    <source>
        <dbReference type="Proteomes" id="UP000521872"/>
    </source>
</evidence>
<feature type="compositionally biased region" description="Polar residues" evidence="2">
    <location>
        <begin position="174"/>
        <end position="197"/>
    </location>
</feature>
<feature type="compositionally biased region" description="Basic and acidic residues" evidence="2">
    <location>
        <begin position="404"/>
        <end position="413"/>
    </location>
</feature>
<evidence type="ECO:0000256" key="1">
    <source>
        <dbReference type="SAM" id="Coils"/>
    </source>
</evidence>
<evidence type="ECO:0000313" key="3">
    <source>
        <dbReference type="EMBL" id="KAF4622594.1"/>
    </source>
</evidence>
<dbReference type="AlphaFoldDB" id="A0A8H4R362"/>
<dbReference type="EMBL" id="JAACJL010000002">
    <property type="protein sequence ID" value="KAF4622594.1"/>
    <property type="molecule type" value="Genomic_DNA"/>
</dbReference>
<keyword evidence="1" id="KW-0175">Coiled coil</keyword>
<feature type="coiled-coil region" evidence="1">
    <location>
        <begin position="346"/>
        <end position="373"/>
    </location>
</feature>
<feature type="region of interest" description="Disordered" evidence="2">
    <location>
        <begin position="404"/>
        <end position="430"/>
    </location>
</feature>
<feature type="compositionally biased region" description="Basic and acidic residues" evidence="2">
    <location>
        <begin position="421"/>
        <end position="430"/>
    </location>
</feature>
<reference evidence="3 4" key="1">
    <citation type="submission" date="2019-12" db="EMBL/GenBank/DDBJ databases">
        <authorList>
            <person name="Floudas D."/>
            <person name="Bentzer J."/>
            <person name="Ahren D."/>
            <person name="Johansson T."/>
            <person name="Persson P."/>
            <person name="Tunlid A."/>
        </authorList>
    </citation>
    <scope>NUCLEOTIDE SEQUENCE [LARGE SCALE GENOMIC DNA]</scope>
    <source>
        <strain evidence="3 4">CBS 102.39</strain>
    </source>
</reference>
<feature type="compositionally biased region" description="Low complexity" evidence="2">
    <location>
        <begin position="93"/>
        <end position="112"/>
    </location>
</feature>
<proteinExistence type="predicted"/>
<feature type="compositionally biased region" description="Basic and acidic residues" evidence="2">
    <location>
        <begin position="12"/>
        <end position="40"/>
    </location>
</feature>
<evidence type="ECO:0000256" key="2">
    <source>
        <dbReference type="SAM" id="MobiDB-lite"/>
    </source>
</evidence>
<organism evidence="3 4">
    <name type="scientific">Agrocybe pediades</name>
    <dbReference type="NCBI Taxonomy" id="84607"/>
    <lineage>
        <taxon>Eukaryota</taxon>
        <taxon>Fungi</taxon>
        <taxon>Dikarya</taxon>
        <taxon>Basidiomycota</taxon>
        <taxon>Agaricomycotina</taxon>
        <taxon>Agaricomycetes</taxon>
        <taxon>Agaricomycetidae</taxon>
        <taxon>Agaricales</taxon>
        <taxon>Agaricineae</taxon>
        <taxon>Strophariaceae</taxon>
        <taxon>Agrocybe</taxon>
    </lineage>
</organism>
<comment type="caution">
    <text evidence="3">The sequence shown here is derived from an EMBL/GenBank/DDBJ whole genome shotgun (WGS) entry which is preliminary data.</text>
</comment>
<feature type="compositionally biased region" description="Basic and acidic residues" evidence="2">
    <location>
        <begin position="56"/>
        <end position="73"/>
    </location>
</feature>
<feature type="compositionally biased region" description="Basic and acidic residues" evidence="2">
    <location>
        <begin position="113"/>
        <end position="128"/>
    </location>
</feature>